<keyword evidence="2 5" id="KW-0547">Nucleotide-binding</keyword>
<evidence type="ECO:0000256" key="3">
    <source>
        <dbReference type="ARBA" id="ARBA00022840"/>
    </source>
</evidence>
<evidence type="ECO:0000256" key="6">
    <source>
        <dbReference type="PIRSR" id="PIRSR001589-2"/>
    </source>
</evidence>
<dbReference type="GO" id="GO:0004066">
    <property type="term" value="F:asparagine synthase (glutamine-hydrolyzing) activity"/>
    <property type="evidence" value="ECO:0007669"/>
    <property type="project" value="UniProtKB-EC"/>
</dbReference>
<dbReference type="EMBL" id="AMPO01000004">
    <property type="protein sequence ID" value="EKF85885.1"/>
    <property type="molecule type" value="Genomic_DNA"/>
</dbReference>
<organism evidence="8 9">
    <name type="scientific">Methanobacterium formicicum (strain DSM 3637 / PP1)</name>
    <dbReference type="NCBI Taxonomy" id="1204725"/>
    <lineage>
        <taxon>Archaea</taxon>
        <taxon>Methanobacteriati</taxon>
        <taxon>Methanobacteriota</taxon>
        <taxon>Methanomada group</taxon>
        <taxon>Methanobacteria</taxon>
        <taxon>Methanobacteriales</taxon>
        <taxon>Methanobacteriaceae</taxon>
        <taxon>Methanobacterium</taxon>
    </lineage>
</organism>
<keyword evidence="9" id="KW-1185">Reference proteome</keyword>
<dbReference type="SUPFAM" id="SSF52402">
    <property type="entry name" value="Adenine nucleotide alpha hydrolases-like"/>
    <property type="match status" value="1"/>
</dbReference>
<feature type="binding site" evidence="6">
    <location>
        <position position="99"/>
    </location>
    <ligand>
        <name>L-glutamine</name>
        <dbReference type="ChEBI" id="CHEBI:58359"/>
    </ligand>
</feature>
<dbReference type="Gene3D" id="3.60.20.10">
    <property type="entry name" value="Glutamine Phosphoribosylpyrophosphate, subunit 1, domain 1"/>
    <property type="match status" value="1"/>
</dbReference>
<feature type="domain" description="Glutamine amidotransferase type-2" evidence="7">
    <location>
        <begin position="5"/>
        <end position="213"/>
    </location>
</feature>
<dbReference type="InterPro" id="IPR033738">
    <property type="entry name" value="AsnB_N"/>
</dbReference>
<dbReference type="Pfam" id="PF00733">
    <property type="entry name" value="Asn_synthase"/>
    <property type="match status" value="1"/>
</dbReference>
<evidence type="ECO:0000256" key="1">
    <source>
        <dbReference type="ARBA" id="ARBA00005752"/>
    </source>
</evidence>
<evidence type="ECO:0000256" key="5">
    <source>
        <dbReference type="PIRNR" id="PIRNR001589"/>
    </source>
</evidence>
<dbReference type="CDD" id="cd00712">
    <property type="entry name" value="AsnB"/>
    <property type="match status" value="1"/>
</dbReference>
<sequence length="570" mass="65816">MSGICGVVNFKGRQINKDTLKKMVDFIDYRGPDGINYLVEDNVGLVNLAFNTTPESLLEKQPLLRGDLILTADARVDNREQLINILRDKGYLRGIKHTDADLILAAYECWEENCPKHIIGDFAFAVWDKSKEKLFIARDTTGLRQLFYSFNDNTLFFASAMQPIAHALPKMPSLNIQLMQDFLHRSFNLWTCQTIFKGVSRLPPAHSITAENGSFKKQLYYIFGQQPKPDFSNDEEWIDAFHNLLDEILINQLRSITPVGIWVSGGLDSSALACQTYHLRKKNSDLSEIKLISGVFDDIPSANEKHYFDSVADYCEGTPVRYVISDDKWAFCELGQDDDFPLDEPDIWELRGYTRGIMKATREEGCSVYLTGLGCDDLVGQAFYHIPVALRDVKLKDWTQEISWFKKKGGFKLANLLLKAYLFPIIPNNLVLKFWRLLNHDNLDWLNKNYKASDRNSCKLKENFYKPPGLDSYGLKSYQMLRNPWFTSSFDIFGIMAFHNGIELRQPYLDRRMIEFLIKVPNHLRSFNGVTRVLLRESMMDKMPENVRTRSDKGLVTELYYNGFHKEKKE</sequence>
<dbReference type="PANTHER" id="PTHR43284:SF1">
    <property type="entry name" value="ASPARAGINE SYNTHETASE"/>
    <property type="match status" value="1"/>
</dbReference>
<dbReference type="InterPro" id="IPR051786">
    <property type="entry name" value="ASN_synthetase/amidase"/>
</dbReference>
<dbReference type="Proteomes" id="UP000007360">
    <property type="component" value="Unassembled WGS sequence"/>
</dbReference>
<dbReference type="GO" id="GO:0005524">
    <property type="term" value="F:ATP binding"/>
    <property type="evidence" value="ECO:0007669"/>
    <property type="project" value="UniProtKB-KW"/>
</dbReference>
<dbReference type="InterPro" id="IPR017932">
    <property type="entry name" value="GATase_2_dom"/>
</dbReference>
<dbReference type="InterPro" id="IPR029055">
    <property type="entry name" value="Ntn_hydrolases_N"/>
</dbReference>
<comment type="caution">
    <text evidence="8">The sequence shown here is derived from an EMBL/GenBank/DDBJ whole genome shotgun (WGS) entry which is preliminary data.</text>
</comment>
<evidence type="ECO:0000256" key="4">
    <source>
        <dbReference type="ARBA" id="ARBA00022962"/>
    </source>
</evidence>
<dbReference type="GO" id="GO:0006529">
    <property type="term" value="P:asparagine biosynthetic process"/>
    <property type="evidence" value="ECO:0007669"/>
    <property type="project" value="InterPro"/>
</dbReference>
<keyword evidence="4" id="KW-0315">Glutamine amidotransferase</keyword>
<evidence type="ECO:0000259" key="7">
    <source>
        <dbReference type="PROSITE" id="PS51278"/>
    </source>
</evidence>
<keyword evidence="3 5" id="KW-0067">ATP-binding</keyword>
<dbReference type="InterPro" id="IPR001962">
    <property type="entry name" value="Asn_synthase"/>
</dbReference>
<name>K2RT31_METFP</name>
<protein>
    <recommendedName>
        <fullName evidence="5">Putative asparagine synthetase [glutamine-hydrolyzing]</fullName>
        <ecNumber evidence="5">6.3.5.4</ecNumber>
    </recommendedName>
</protein>
<reference evidence="8 9" key="1">
    <citation type="journal article" date="2012" name="J. Bacteriol.">
        <title>Draft genome sequence of Methanobacterium formicicum DSM 3637, an archaebacterium isolated from the methane producer amoeba Pelomyxa palustris.</title>
        <authorList>
            <person name="Gutierrez G."/>
        </authorList>
    </citation>
    <scope>NUCLEOTIDE SEQUENCE [LARGE SCALE GENOMIC DNA]</scope>
    <source>
        <strain evidence="9">DSM 3637 / PP1</strain>
    </source>
</reference>
<gene>
    <name evidence="8" type="ORF">A994_05346</name>
</gene>
<evidence type="ECO:0000256" key="2">
    <source>
        <dbReference type="ARBA" id="ARBA00022741"/>
    </source>
</evidence>
<dbReference type="PIRSF" id="PIRSF001589">
    <property type="entry name" value="Asn_synthetase_glu-h"/>
    <property type="match status" value="1"/>
</dbReference>
<comment type="similarity">
    <text evidence="1">Belongs to the asparagine synthetase family.</text>
</comment>
<dbReference type="Gene3D" id="3.40.50.620">
    <property type="entry name" value="HUPs"/>
    <property type="match status" value="2"/>
</dbReference>
<evidence type="ECO:0000313" key="8">
    <source>
        <dbReference type="EMBL" id="EKF85885.1"/>
    </source>
</evidence>
<dbReference type="PATRIC" id="fig|1204725.3.peg.1071"/>
<dbReference type="EC" id="6.3.5.4" evidence="5"/>
<dbReference type="AlphaFoldDB" id="K2RT31"/>
<proteinExistence type="inferred from homology"/>
<dbReference type="PANTHER" id="PTHR43284">
    <property type="entry name" value="ASPARAGINE SYNTHETASE (GLUTAMINE-HYDROLYZING)"/>
    <property type="match status" value="1"/>
</dbReference>
<evidence type="ECO:0000313" key="9">
    <source>
        <dbReference type="Proteomes" id="UP000007360"/>
    </source>
</evidence>
<dbReference type="InterPro" id="IPR006426">
    <property type="entry name" value="Asn_synth_AEB"/>
</dbReference>
<dbReference type="InterPro" id="IPR014729">
    <property type="entry name" value="Rossmann-like_a/b/a_fold"/>
</dbReference>
<dbReference type="OrthoDB" id="8692at2157"/>
<dbReference type="Pfam" id="PF13537">
    <property type="entry name" value="GATase_7"/>
    <property type="match status" value="1"/>
</dbReference>
<dbReference type="PROSITE" id="PS51278">
    <property type="entry name" value="GATASE_TYPE_2"/>
    <property type="match status" value="1"/>
</dbReference>
<comment type="catalytic activity">
    <reaction evidence="5">
        <text>L-aspartate + L-glutamine + ATP + H2O = L-asparagine + L-glutamate + AMP + diphosphate + H(+)</text>
        <dbReference type="Rhea" id="RHEA:12228"/>
        <dbReference type="ChEBI" id="CHEBI:15377"/>
        <dbReference type="ChEBI" id="CHEBI:15378"/>
        <dbReference type="ChEBI" id="CHEBI:29985"/>
        <dbReference type="ChEBI" id="CHEBI:29991"/>
        <dbReference type="ChEBI" id="CHEBI:30616"/>
        <dbReference type="ChEBI" id="CHEBI:33019"/>
        <dbReference type="ChEBI" id="CHEBI:58048"/>
        <dbReference type="ChEBI" id="CHEBI:58359"/>
        <dbReference type="ChEBI" id="CHEBI:456215"/>
        <dbReference type="EC" id="6.3.5.4"/>
    </reaction>
</comment>
<dbReference type="RefSeq" id="WP_004030323.1">
    <property type="nucleotide sequence ID" value="NZ_AMPO01000004.1"/>
</dbReference>
<dbReference type="SUPFAM" id="SSF56235">
    <property type="entry name" value="N-terminal nucleophile aminohydrolases (Ntn hydrolases)"/>
    <property type="match status" value="1"/>
</dbReference>
<accession>K2RT31</accession>